<organism evidence="5">
    <name type="scientific">bioreactor metagenome</name>
    <dbReference type="NCBI Taxonomy" id="1076179"/>
    <lineage>
        <taxon>unclassified sequences</taxon>
        <taxon>metagenomes</taxon>
        <taxon>ecological metagenomes</taxon>
    </lineage>
</organism>
<evidence type="ECO:0000256" key="4">
    <source>
        <dbReference type="ARBA" id="ARBA00023306"/>
    </source>
</evidence>
<keyword evidence="3" id="KW-0159">Chromosome partition</keyword>
<dbReference type="GO" id="GO:0051304">
    <property type="term" value="P:chromosome separation"/>
    <property type="evidence" value="ECO:0007669"/>
    <property type="project" value="InterPro"/>
</dbReference>
<accession>A0A645EK46</accession>
<dbReference type="Pfam" id="PF04079">
    <property type="entry name" value="SMC_ScpB"/>
    <property type="match status" value="1"/>
</dbReference>
<evidence type="ECO:0000313" key="5">
    <source>
        <dbReference type="EMBL" id="MPN02388.1"/>
    </source>
</evidence>
<keyword evidence="1" id="KW-0963">Cytoplasm</keyword>
<keyword evidence="4" id="KW-0131">Cell cycle</keyword>
<dbReference type="PIRSF" id="PIRSF019345">
    <property type="entry name" value="ScpB"/>
    <property type="match status" value="1"/>
</dbReference>
<dbReference type="EMBL" id="VSSQ01048332">
    <property type="protein sequence ID" value="MPN02388.1"/>
    <property type="molecule type" value="Genomic_DNA"/>
</dbReference>
<dbReference type="AlphaFoldDB" id="A0A645EK46"/>
<dbReference type="GO" id="GO:0051301">
    <property type="term" value="P:cell division"/>
    <property type="evidence" value="ECO:0007669"/>
    <property type="project" value="UniProtKB-KW"/>
</dbReference>
<dbReference type="InterPro" id="IPR036390">
    <property type="entry name" value="WH_DNA-bd_sf"/>
</dbReference>
<evidence type="ECO:0000256" key="3">
    <source>
        <dbReference type="ARBA" id="ARBA00022829"/>
    </source>
</evidence>
<evidence type="ECO:0000256" key="2">
    <source>
        <dbReference type="ARBA" id="ARBA00022618"/>
    </source>
</evidence>
<protein>
    <submittedName>
        <fullName evidence="5">Segregation and condensation protein B</fullName>
    </submittedName>
</protein>
<comment type="caution">
    <text evidence="5">The sequence shown here is derived from an EMBL/GenBank/DDBJ whole genome shotgun (WGS) entry which is preliminary data.</text>
</comment>
<dbReference type="NCBIfam" id="TIGR00281">
    <property type="entry name" value="SMC-Scp complex subunit ScpB"/>
    <property type="match status" value="1"/>
</dbReference>
<sequence>MEEGLIEAFLFISGDPVPSERLAELLGKPLEETNAQMQAISEQWEADETRGCSLVAIAEGWQIVTKKKFAGLLKEFMQTLNKPRKLSATTLETLAIIASKQPVTRQDVEMIRGVGADYAVNQLLALGLIEEVGKNPGAGRASLYGTTQQFLLHFGLRSIKDLPEKLHINGKGE</sequence>
<dbReference type="Gene3D" id="1.10.10.10">
    <property type="entry name" value="Winged helix-like DNA-binding domain superfamily/Winged helix DNA-binding domain"/>
    <property type="match status" value="2"/>
</dbReference>
<dbReference type="PANTHER" id="PTHR34298:SF2">
    <property type="entry name" value="SEGREGATION AND CONDENSATION PROTEIN B"/>
    <property type="match status" value="1"/>
</dbReference>
<proteinExistence type="predicted"/>
<dbReference type="InterPro" id="IPR036388">
    <property type="entry name" value="WH-like_DNA-bd_sf"/>
</dbReference>
<name>A0A645EK46_9ZZZZ</name>
<dbReference type="SUPFAM" id="SSF46785">
    <property type="entry name" value="Winged helix' DNA-binding domain"/>
    <property type="match status" value="2"/>
</dbReference>
<dbReference type="PANTHER" id="PTHR34298">
    <property type="entry name" value="SEGREGATION AND CONDENSATION PROTEIN B"/>
    <property type="match status" value="1"/>
</dbReference>
<reference evidence="5" key="1">
    <citation type="submission" date="2019-08" db="EMBL/GenBank/DDBJ databases">
        <authorList>
            <person name="Kucharzyk K."/>
            <person name="Murdoch R.W."/>
            <person name="Higgins S."/>
            <person name="Loffler F."/>
        </authorList>
    </citation>
    <scope>NUCLEOTIDE SEQUENCE</scope>
</reference>
<keyword evidence="2" id="KW-0132">Cell division</keyword>
<evidence type="ECO:0000256" key="1">
    <source>
        <dbReference type="ARBA" id="ARBA00022490"/>
    </source>
</evidence>
<dbReference type="InterPro" id="IPR005234">
    <property type="entry name" value="ScpB_csome_segregation"/>
</dbReference>
<gene>
    <name evidence="5" type="primary">scpB_26</name>
    <name evidence="5" type="ORF">SDC9_149604</name>
</gene>